<feature type="coiled-coil region" evidence="4">
    <location>
        <begin position="448"/>
        <end position="521"/>
    </location>
</feature>
<feature type="compositionally biased region" description="Acidic residues" evidence="5">
    <location>
        <begin position="119"/>
        <end position="128"/>
    </location>
</feature>
<dbReference type="InterPro" id="IPR043441">
    <property type="entry name" value="Tjap1/BEGAIN"/>
</dbReference>
<keyword evidence="7" id="KW-1185">Reference proteome</keyword>
<feature type="compositionally biased region" description="Polar residues" evidence="5">
    <location>
        <begin position="104"/>
        <end position="113"/>
    </location>
</feature>
<feature type="compositionally biased region" description="Low complexity" evidence="5">
    <location>
        <begin position="552"/>
        <end position="564"/>
    </location>
</feature>
<evidence type="ECO:0000256" key="2">
    <source>
        <dbReference type="ARBA" id="ARBA00022553"/>
    </source>
</evidence>
<dbReference type="AlphaFoldDB" id="A0AAD7SM30"/>
<feature type="region of interest" description="Disordered" evidence="5">
    <location>
        <begin position="1"/>
        <end position="62"/>
    </location>
</feature>
<feature type="compositionally biased region" description="Basic and acidic residues" evidence="5">
    <location>
        <begin position="244"/>
        <end position="270"/>
    </location>
</feature>
<evidence type="ECO:0000256" key="1">
    <source>
        <dbReference type="ARBA" id="ARBA00004170"/>
    </source>
</evidence>
<feature type="region of interest" description="Disordered" evidence="5">
    <location>
        <begin position="552"/>
        <end position="680"/>
    </location>
</feature>
<dbReference type="EMBL" id="JAINUG010000049">
    <property type="protein sequence ID" value="KAJ8405174.1"/>
    <property type="molecule type" value="Genomic_DNA"/>
</dbReference>
<evidence type="ECO:0000256" key="5">
    <source>
        <dbReference type="SAM" id="MobiDB-lite"/>
    </source>
</evidence>
<reference evidence="6" key="1">
    <citation type="journal article" date="2023" name="Science">
        <title>Genome structures resolve the early diversification of teleost fishes.</title>
        <authorList>
            <person name="Parey E."/>
            <person name="Louis A."/>
            <person name="Montfort J."/>
            <person name="Bouchez O."/>
            <person name="Roques C."/>
            <person name="Iampietro C."/>
            <person name="Lluch J."/>
            <person name="Castinel A."/>
            <person name="Donnadieu C."/>
            <person name="Desvignes T."/>
            <person name="Floi Bucao C."/>
            <person name="Jouanno E."/>
            <person name="Wen M."/>
            <person name="Mejri S."/>
            <person name="Dirks R."/>
            <person name="Jansen H."/>
            <person name="Henkel C."/>
            <person name="Chen W.J."/>
            <person name="Zahm M."/>
            <person name="Cabau C."/>
            <person name="Klopp C."/>
            <person name="Thompson A.W."/>
            <person name="Robinson-Rechavi M."/>
            <person name="Braasch I."/>
            <person name="Lecointre G."/>
            <person name="Bobe J."/>
            <person name="Postlethwait J.H."/>
            <person name="Berthelot C."/>
            <person name="Roest Crollius H."/>
            <person name="Guiguen Y."/>
        </authorList>
    </citation>
    <scope>NUCLEOTIDE SEQUENCE</scope>
    <source>
        <strain evidence="6">NC1722</strain>
    </source>
</reference>
<sequence length="680" mass="76065">MTPADRQSTLFKPRSPKKHPNTDRTAGRGARTRLKAEHTSEEDDDSSWNVTPISQRGPWEPQAGIDQVMETFFTPVHTPRYDEIKASIDKETFLMDRSKLGPRHSQSCSNIPSDRQDLWEEEEEANPEELEKRHLNHQHHQRQCVHKLHCSHSKSEEGLLHANSSENALHLEHSLLYKSASLGRSLAFSDDTEILLDSGEPKKAVSPNQLPSKGILKNKQGQGGVAGAAGNIRKAKSLEVLSTRVERTTEGPKGGKDWVGKSKLEDENMEKKKEAVRQSFVQEKLQFSAFLNEITRRVISPSCLSSLGVTGTCQSPGQVDSPKHPRKGQRAEGKGHEEGKKHRQQKDRSGTPDSVASSVHSHASKYPDSSKHHHHHRHSIDTRTTILEFLDKNRIPKIRTWSRPPAPVQSIVAGTNRHITGLLQYHTRFLQEQNEELRHSLLQAVVRMECMEADLQNTQVELNSVKDSFKRLQENSSSTQQTNQLLEQKLQAMAQSTDAERKRLTQRISELSRELTAAQTSILSPKTIHERRGGRGARGHWLSSPIHVLFSSSEESQPSSTQQQCHQDPNPDEHDPAAVTCTSGPLKSLPAEGGAPRDSDEDEIVHNWRIRNNSNRKTGAGGTSSENNSGVVTYRSAQRMLDSFMRHLHPPEEKSEGKGGDTSRSSGPKEEGLNGERKQL</sequence>
<dbReference type="PANTHER" id="PTHR28664">
    <property type="entry name" value="TIGHT JUNCTION-ASSOCIATED PROTEIN 1"/>
    <property type="match status" value="1"/>
</dbReference>
<feature type="region of interest" description="Disordered" evidence="5">
    <location>
        <begin position="199"/>
        <end position="229"/>
    </location>
</feature>
<organism evidence="6 7">
    <name type="scientific">Aldrovandia affinis</name>
    <dbReference type="NCBI Taxonomy" id="143900"/>
    <lineage>
        <taxon>Eukaryota</taxon>
        <taxon>Metazoa</taxon>
        <taxon>Chordata</taxon>
        <taxon>Craniata</taxon>
        <taxon>Vertebrata</taxon>
        <taxon>Euteleostomi</taxon>
        <taxon>Actinopterygii</taxon>
        <taxon>Neopterygii</taxon>
        <taxon>Teleostei</taxon>
        <taxon>Notacanthiformes</taxon>
        <taxon>Halosauridae</taxon>
        <taxon>Aldrovandia</taxon>
    </lineage>
</organism>
<feature type="compositionally biased region" description="Basic and acidic residues" evidence="5">
    <location>
        <begin position="329"/>
        <end position="350"/>
    </location>
</feature>
<proteinExistence type="predicted"/>
<protein>
    <submittedName>
        <fullName evidence="6">Uncharacterized protein</fullName>
    </submittedName>
</protein>
<keyword evidence="3" id="KW-0472">Membrane</keyword>
<dbReference type="GO" id="GO:0005802">
    <property type="term" value="C:trans-Golgi network"/>
    <property type="evidence" value="ECO:0007669"/>
    <property type="project" value="TreeGrafter"/>
</dbReference>
<dbReference type="GO" id="GO:0007030">
    <property type="term" value="P:Golgi organization"/>
    <property type="evidence" value="ECO:0007669"/>
    <property type="project" value="TreeGrafter"/>
</dbReference>
<evidence type="ECO:0000256" key="4">
    <source>
        <dbReference type="SAM" id="Coils"/>
    </source>
</evidence>
<keyword evidence="2" id="KW-0597">Phosphoprotein</keyword>
<dbReference type="GO" id="GO:0016020">
    <property type="term" value="C:membrane"/>
    <property type="evidence" value="ECO:0007669"/>
    <property type="project" value="UniProtKB-SubCell"/>
</dbReference>
<feature type="region of interest" description="Disordered" evidence="5">
    <location>
        <begin position="99"/>
        <end position="138"/>
    </location>
</feature>
<comment type="subcellular location">
    <subcellularLocation>
        <location evidence="1">Membrane</location>
        <topology evidence="1">Peripheral membrane protein</topology>
    </subcellularLocation>
</comment>
<dbReference type="PANTHER" id="PTHR28664:SF3">
    <property type="entry name" value="TIGHT JUNCTION-ASSOCIATED PROTEIN 1"/>
    <property type="match status" value="1"/>
</dbReference>
<feature type="compositionally biased region" description="Polar residues" evidence="5">
    <location>
        <begin position="610"/>
        <end position="631"/>
    </location>
</feature>
<comment type="caution">
    <text evidence="6">The sequence shown here is derived from an EMBL/GenBank/DDBJ whole genome shotgun (WGS) entry which is preliminary data.</text>
</comment>
<name>A0AAD7SM30_9TELE</name>
<dbReference type="Proteomes" id="UP001221898">
    <property type="component" value="Unassembled WGS sequence"/>
</dbReference>
<feature type="compositionally biased region" description="Polar residues" evidence="5">
    <location>
        <begin position="1"/>
        <end position="10"/>
    </location>
</feature>
<evidence type="ECO:0000313" key="7">
    <source>
        <dbReference type="Proteomes" id="UP001221898"/>
    </source>
</evidence>
<evidence type="ECO:0000313" key="6">
    <source>
        <dbReference type="EMBL" id="KAJ8405174.1"/>
    </source>
</evidence>
<feature type="compositionally biased region" description="Basic and acidic residues" evidence="5">
    <location>
        <begin position="649"/>
        <end position="680"/>
    </location>
</feature>
<keyword evidence="4" id="KW-0175">Coiled coil</keyword>
<accession>A0AAD7SM30</accession>
<feature type="region of interest" description="Disordered" evidence="5">
    <location>
        <begin position="311"/>
        <end position="381"/>
    </location>
</feature>
<gene>
    <name evidence="6" type="ORF">AAFF_G00321650</name>
</gene>
<feature type="region of interest" description="Disordered" evidence="5">
    <location>
        <begin position="243"/>
        <end position="270"/>
    </location>
</feature>
<evidence type="ECO:0000256" key="3">
    <source>
        <dbReference type="ARBA" id="ARBA00023136"/>
    </source>
</evidence>